<dbReference type="OrthoDB" id="10543545at2759"/>
<feature type="compositionally biased region" description="Basic and acidic residues" evidence="1">
    <location>
        <begin position="46"/>
        <end position="75"/>
    </location>
</feature>
<name>A0A8X6FVH5_TRICU</name>
<proteinExistence type="predicted"/>
<gene>
    <name evidence="2" type="ORF">TNCT_585121</name>
</gene>
<dbReference type="AlphaFoldDB" id="A0A8X6FVH5"/>
<sequence>METFLAEGSIAVSGIVASRAPLGGGVGKRTVFFSNAATAASCLLDGPRKSGERVEEGRFSDSQNRRPEYGEETGFKKGIASKSDFRAKGSLLPLPLQEGKRGVPRSDRSEKRSRFNKENAGSRKSVQPAKEFSHATNGGRGEANRRGVVSTTKRPDNREKEGAQRRGSFNMQMRHLEFKIPPLPPPERLVVRVAVPGSGNWTVSEPGEDETLIRLPPAIRSLSKRIRSPRKEPVFSEVGNLSTSVFSLCSVQKTIHFNFDAQIIFKRVHLQTVPPISDPKLLRVLHHGCTACFSQFKLMINKEWLS</sequence>
<dbReference type="Proteomes" id="UP000887116">
    <property type="component" value="Unassembled WGS sequence"/>
</dbReference>
<dbReference type="EMBL" id="BMAO01003778">
    <property type="protein sequence ID" value="GFQ90142.1"/>
    <property type="molecule type" value="Genomic_DNA"/>
</dbReference>
<evidence type="ECO:0000313" key="3">
    <source>
        <dbReference type="Proteomes" id="UP000887116"/>
    </source>
</evidence>
<feature type="compositionally biased region" description="Basic and acidic residues" evidence="1">
    <location>
        <begin position="98"/>
        <end position="121"/>
    </location>
</feature>
<feature type="region of interest" description="Disordered" evidence="1">
    <location>
        <begin position="46"/>
        <end position="168"/>
    </location>
</feature>
<comment type="caution">
    <text evidence="2">The sequence shown here is derived from an EMBL/GenBank/DDBJ whole genome shotgun (WGS) entry which is preliminary data.</text>
</comment>
<accession>A0A8X6FVH5</accession>
<organism evidence="2 3">
    <name type="scientific">Trichonephila clavata</name>
    <name type="common">Joro spider</name>
    <name type="synonym">Nephila clavata</name>
    <dbReference type="NCBI Taxonomy" id="2740835"/>
    <lineage>
        <taxon>Eukaryota</taxon>
        <taxon>Metazoa</taxon>
        <taxon>Ecdysozoa</taxon>
        <taxon>Arthropoda</taxon>
        <taxon>Chelicerata</taxon>
        <taxon>Arachnida</taxon>
        <taxon>Araneae</taxon>
        <taxon>Araneomorphae</taxon>
        <taxon>Entelegynae</taxon>
        <taxon>Araneoidea</taxon>
        <taxon>Nephilidae</taxon>
        <taxon>Trichonephila</taxon>
    </lineage>
</organism>
<feature type="compositionally biased region" description="Basic and acidic residues" evidence="1">
    <location>
        <begin position="153"/>
        <end position="164"/>
    </location>
</feature>
<evidence type="ECO:0000256" key="1">
    <source>
        <dbReference type="SAM" id="MobiDB-lite"/>
    </source>
</evidence>
<protein>
    <submittedName>
        <fullName evidence="2">Uncharacterized protein</fullName>
    </submittedName>
</protein>
<evidence type="ECO:0000313" key="2">
    <source>
        <dbReference type="EMBL" id="GFQ90142.1"/>
    </source>
</evidence>
<keyword evidence="3" id="KW-1185">Reference proteome</keyword>
<reference evidence="2" key="1">
    <citation type="submission" date="2020-07" db="EMBL/GenBank/DDBJ databases">
        <title>Multicomponent nature underlies the extraordinary mechanical properties of spider dragline silk.</title>
        <authorList>
            <person name="Kono N."/>
            <person name="Nakamura H."/>
            <person name="Mori M."/>
            <person name="Yoshida Y."/>
            <person name="Ohtoshi R."/>
            <person name="Malay A.D."/>
            <person name="Moran D.A.P."/>
            <person name="Tomita M."/>
            <person name="Numata K."/>
            <person name="Arakawa K."/>
        </authorList>
    </citation>
    <scope>NUCLEOTIDE SEQUENCE</scope>
</reference>